<keyword evidence="1" id="KW-0479">Metal-binding</keyword>
<feature type="domain" description="C3H1-type" evidence="3">
    <location>
        <begin position="146"/>
        <end position="176"/>
    </location>
</feature>
<comment type="caution">
    <text evidence="4">The sequence shown here is derived from an EMBL/GenBank/DDBJ whole genome shotgun (WGS) entry which is preliminary data.</text>
</comment>
<evidence type="ECO:0000256" key="1">
    <source>
        <dbReference type="PROSITE-ProRule" id="PRU00723"/>
    </source>
</evidence>
<dbReference type="InterPro" id="IPR000571">
    <property type="entry name" value="Znf_CCCH"/>
</dbReference>
<feature type="region of interest" description="Disordered" evidence="2">
    <location>
        <begin position="182"/>
        <end position="223"/>
    </location>
</feature>
<proteinExistence type="predicted"/>
<protein>
    <recommendedName>
        <fullName evidence="3">C3H1-type domain-containing protein</fullName>
    </recommendedName>
</protein>
<keyword evidence="5" id="KW-1185">Reference proteome</keyword>
<dbReference type="EMBL" id="CAUYUJ010003681">
    <property type="protein sequence ID" value="CAK0806277.1"/>
    <property type="molecule type" value="Genomic_DNA"/>
</dbReference>
<evidence type="ECO:0000259" key="3">
    <source>
        <dbReference type="PROSITE" id="PS50103"/>
    </source>
</evidence>
<dbReference type="Proteomes" id="UP001189429">
    <property type="component" value="Unassembled WGS sequence"/>
</dbReference>
<name>A0ABN9QJR0_9DINO</name>
<keyword evidence="1" id="KW-0862">Zinc</keyword>
<evidence type="ECO:0000313" key="4">
    <source>
        <dbReference type="EMBL" id="CAK0806277.1"/>
    </source>
</evidence>
<sequence>MDESISMSILGVSAQMDSSCTPGYRAACPEDVWPAELGDASATSLEMISDTSCASVGAHTDTSTIGIQMDEYVDDITCQTCGEVGVLHGCGHWQCTTLTCRPTWYQRFEARKWLVPLTPAGTRKEQSFQTRERCVDCRPEGRCLKGSCPRYCNFIFRRGSCKFGVKCTFCHLHGRAHATGKLRGETDGKLDLPWPPSGSHLPPPPKRFLTRGKPEYPKSATTSDGAKIDPTECLRECCSVSEPWKVAWCPDRSTAVAPSPQKLPDGSAVLRASSKLCPDANGMFSLYL</sequence>
<reference evidence="4" key="1">
    <citation type="submission" date="2023-10" db="EMBL/GenBank/DDBJ databases">
        <authorList>
            <person name="Chen Y."/>
            <person name="Shah S."/>
            <person name="Dougan E. K."/>
            <person name="Thang M."/>
            <person name="Chan C."/>
        </authorList>
    </citation>
    <scope>NUCLEOTIDE SEQUENCE [LARGE SCALE GENOMIC DNA]</scope>
</reference>
<gene>
    <name evidence="4" type="ORF">PCOR1329_LOCUS12570</name>
</gene>
<dbReference type="PROSITE" id="PS50103">
    <property type="entry name" value="ZF_C3H1"/>
    <property type="match status" value="1"/>
</dbReference>
<evidence type="ECO:0000313" key="5">
    <source>
        <dbReference type="Proteomes" id="UP001189429"/>
    </source>
</evidence>
<feature type="compositionally biased region" description="Pro residues" evidence="2">
    <location>
        <begin position="193"/>
        <end position="206"/>
    </location>
</feature>
<evidence type="ECO:0000256" key="2">
    <source>
        <dbReference type="SAM" id="MobiDB-lite"/>
    </source>
</evidence>
<feature type="zinc finger region" description="C3H1-type" evidence="1">
    <location>
        <begin position="146"/>
        <end position="176"/>
    </location>
</feature>
<accession>A0ABN9QJR0</accession>
<organism evidence="4 5">
    <name type="scientific">Prorocentrum cordatum</name>
    <dbReference type="NCBI Taxonomy" id="2364126"/>
    <lineage>
        <taxon>Eukaryota</taxon>
        <taxon>Sar</taxon>
        <taxon>Alveolata</taxon>
        <taxon>Dinophyceae</taxon>
        <taxon>Prorocentrales</taxon>
        <taxon>Prorocentraceae</taxon>
        <taxon>Prorocentrum</taxon>
    </lineage>
</organism>
<keyword evidence="1" id="KW-0863">Zinc-finger</keyword>